<gene>
    <name evidence="1" type="ORF">EZS28_000219</name>
</gene>
<dbReference type="Proteomes" id="UP000324800">
    <property type="component" value="Unassembled WGS sequence"/>
</dbReference>
<dbReference type="AlphaFoldDB" id="A0A5J4XAD2"/>
<name>A0A5J4XAD2_9EUKA</name>
<protein>
    <submittedName>
        <fullName evidence="1">Uncharacterized protein</fullName>
    </submittedName>
</protein>
<accession>A0A5J4XAD2</accession>
<organism evidence="1 2">
    <name type="scientific">Streblomastix strix</name>
    <dbReference type="NCBI Taxonomy" id="222440"/>
    <lineage>
        <taxon>Eukaryota</taxon>
        <taxon>Metamonada</taxon>
        <taxon>Preaxostyla</taxon>
        <taxon>Oxymonadida</taxon>
        <taxon>Streblomastigidae</taxon>
        <taxon>Streblomastix</taxon>
    </lineage>
</organism>
<reference evidence="1 2" key="1">
    <citation type="submission" date="2019-03" db="EMBL/GenBank/DDBJ databases">
        <title>Single cell metagenomics reveals metabolic interactions within the superorganism composed of flagellate Streblomastix strix and complex community of Bacteroidetes bacteria on its surface.</title>
        <authorList>
            <person name="Treitli S.C."/>
            <person name="Kolisko M."/>
            <person name="Husnik F."/>
            <person name="Keeling P."/>
            <person name="Hampl V."/>
        </authorList>
    </citation>
    <scope>NUCLEOTIDE SEQUENCE [LARGE SCALE GENOMIC DNA]</scope>
    <source>
        <strain evidence="1">ST1C</strain>
    </source>
</reference>
<evidence type="ECO:0000313" key="2">
    <source>
        <dbReference type="Proteomes" id="UP000324800"/>
    </source>
</evidence>
<proteinExistence type="predicted"/>
<dbReference type="EMBL" id="SNRW01000016">
    <property type="protein sequence ID" value="KAA6404261.1"/>
    <property type="molecule type" value="Genomic_DNA"/>
</dbReference>
<comment type="caution">
    <text evidence="1">The sequence shown here is derived from an EMBL/GenBank/DDBJ whole genome shotgun (WGS) entry which is preliminary data.</text>
</comment>
<evidence type="ECO:0000313" key="1">
    <source>
        <dbReference type="EMBL" id="KAA6404261.1"/>
    </source>
</evidence>
<sequence>MVQTCQVNWTITISKDTLAIQINRVTATAPTDDATANAIINFNANNDKTAAQVTMTVAGYGYSAAEVLHFWLGFFTACGPFNQFARFATRKHHSRKASLWGIYRRVNKRYYSLSNNCRSFTQPYYSVLVWNPQ</sequence>